<feature type="region of interest" description="Disordered" evidence="1">
    <location>
        <begin position="63"/>
        <end position="87"/>
    </location>
</feature>
<comment type="caution">
    <text evidence="2">The sequence shown here is derived from an EMBL/GenBank/DDBJ whole genome shotgun (WGS) entry which is preliminary data.</text>
</comment>
<dbReference type="RefSeq" id="WP_344370456.1">
    <property type="nucleotide sequence ID" value="NZ_BAAASQ010000001.1"/>
</dbReference>
<protein>
    <submittedName>
        <fullName evidence="2">Uncharacterized protein</fullName>
    </submittedName>
</protein>
<reference evidence="3" key="1">
    <citation type="journal article" date="2019" name="Int. J. Syst. Evol. Microbiol.">
        <title>The Global Catalogue of Microorganisms (GCM) 10K type strain sequencing project: providing services to taxonomists for standard genome sequencing and annotation.</title>
        <authorList>
            <consortium name="The Broad Institute Genomics Platform"/>
            <consortium name="The Broad Institute Genome Sequencing Center for Infectious Disease"/>
            <person name="Wu L."/>
            <person name="Ma J."/>
        </authorList>
    </citation>
    <scope>NUCLEOTIDE SEQUENCE [LARGE SCALE GENOMIC DNA]</scope>
    <source>
        <strain evidence="3">CCM 7224</strain>
    </source>
</reference>
<evidence type="ECO:0000313" key="3">
    <source>
        <dbReference type="Proteomes" id="UP001595834"/>
    </source>
</evidence>
<dbReference type="Proteomes" id="UP001595834">
    <property type="component" value="Unassembled WGS sequence"/>
</dbReference>
<sequence length="87" mass="9361">MARIVITIEPRHPDNTRCEHAVKPTGKPRDPHVGCPGRTQYAVICSQHGQVGGPHHVKVLAEPAAAQHRQEHRAAHAGTRPTASDSA</sequence>
<evidence type="ECO:0000313" key="2">
    <source>
        <dbReference type="EMBL" id="MFC4955611.1"/>
    </source>
</evidence>
<organism evidence="2 3">
    <name type="scientific">Streptomyces mauvecolor</name>
    <dbReference type="NCBI Taxonomy" id="58345"/>
    <lineage>
        <taxon>Bacteria</taxon>
        <taxon>Bacillati</taxon>
        <taxon>Actinomycetota</taxon>
        <taxon>Actinomycetes</taxon>
        <taxon>Kitasatosporales</taxon>
        <taxon>Streptomycetaceae</taxon>
        <taxon>Streptomyces</taxon>
    </lineage>
</organism>
<name>A0ABV9UFX2_9ACTN</name>
<accession>A0ABV9UFX2</accession>
<evidence type="ECO:0000256" key="1">
    <source>
        <dbReference type="SAM" id="MobiDB-lite"/>
    </source>
</evidence>
<proteinExistence type="predicted"/>
<dbReference type="EMBL" id="JBHSIZ010000005">
    <property type="protein sequence ID" value="MFC4955611.1"/>
    <property type="molecule type" value="Genomic_DNA"/>
</dbReference>
<keyword evidence="3" id="KW-1185">Reference proteome</keyword>
<gene>
    <name evidence="2" type="ORF">ACFPFX_04785</name>
</gene>